<dbReference type="InterPro" id="IPR036388">
    <property type="entry name" value="WH-like_DNA-bd_sf"/>
</dbReference>
<dbReference type="Gene3D" id="1.10.10.10">
    <property type="entry name" value="Winged helix-like DNA-binding domain superfamily/Winged helix DNA-binding domain"/>
    <property type="match status" value="1"/>
</dbReference>
<dbReference type="InterPro" id="IPR050661">
    <property type="entry name" value="BglG_antiterminators"/>
</dbReference>
<reference evidence="5" key="1">
    <citation type="submission" date="2015-12" db="EMBL/GenBank/DDBJ databases">
        <authorList>
            <person name="Lauer A."/>
            <person name="Humrighouse B."/>
            <person name="Loparev V."/>
            <person name="Shewmaker P.L."/>
            <person name="Whitney A.M."/>
            <person name="McLaughlin R.W."/>
        </authorList>
    </citation>
    <scope>NUCLEOTIDE SEQUENCE [LARGE SCALE GENOMIC DNA]</scope>
    <source>
        <strain evidence="5">LMG 26678</strain>
    </source>
</reference>
<sequence>MKALLNKEFIFRLEVLNNLSREHKNTTSISDYAGKLSKDRRTILKTIEALKNDILDLDCEKYITIISNDESSVFVDIAPDFDTNYFLLYYLEQSVLFNLCLELFNGTFVDLQSFATKHYYSYSTVYRKMKDLNQLLEQYDLSLDLTTSTYIVGREQNIRFFFFTLFWESYKVLKWPFPSVDHTNLKKALEENTEAEELQPFLIKPNMVFIWLAITIIRISNGHVLTEEYEYTESVFPMLSKETFSGFFSSFSKHYPNLETLNQTGWNYEANFLYFTLLTSQVYPLNQIASLQLTNFVGVKMNTSNLITEHWIKQFMAEFDCSLDVNNYFYLYYNLLSLHSRYLYLPGPVEIINIFNDTSYANMDLFIDYELVFTFLDSLFSNPIFASLQSQKQSLISFYLLLISELMNGKRPVLNIAIFSHSSVFQKDFFETMLIKSLSFPVNFVSYASREIDFLITDVSLSKLLQKEVPTFVWNSNIQQEKLSRLVSYLNIVYTEKYKVKTFSSKK</sequence>
<dbReference type="Proteomes" id="UP000067523">
    <property type="component" value="Chromosome"/>
</dbReference>
<evidence type="ECO:0000313" key="5">
    <source>
        <dbReference type="Proteomes" id="UP000067523"/>
    </source>
</evidence>
<feature type="domain" description="Mga helix-turn-helix" evidence="3">
    <location>
        <begin position="80"/>
        <end position="166"/>
    </location>
</feature>
<proteinExistence type="predicted"/>
<keyword evidence="1" id="KW-0805">Transcription regulation</keyword>
<name>A0A0U2VHF5_9ENTE</name>
<evidence type="ECO:0000256" key="1">
    <source>
        <dbReference type="ARBA" id="ARBA00023015"/>
    </source>
</evidence>
<dbReference type="PANTHER" id="PTHR30185">
    <property type="entry name" value="CRYPTIC BETA-GLUCOSIDE BGL OPERON ANTITERMINATOR"/>
    <property type="match status" value="1"/>
</dbReference>
<keyword evidence="2" id="KW-0804">Transcription</keyword>
<dbReference type="AlphaFoldDB" id="A0A0U2VHF5"/>
<gene>
    <name evidence="4" type="ORF">ATZ35_07130</name>
</gene>
<evidence type="ECO:0000256" key="2">
    <source>
        <dbReference type="ARBA" id="ARBA00023163"/>
    </source>
</evidence>
<dbReference type="EMBL" id="CP013655">
    <property type="protein sequence ID" value="ALS36939.1"/>
    <property type="molecule type" value="Genomic_DNA"/>
</dbReference>
<dbReference type="Pfam" id="PF05043">
    <property type="entry name" value="Mga"/>
    <property type="match status" value="1"/>
</dbReference>
<dbReference type="InterPro" id="IPR007737">
    <property type="entry name" value="Mga_HTH"/>
</dbReference>
<accession>A0A0U2VHF5</accession>
<dbReference type="PANTHER" id="PTHR30185:SF13">
    <property type="entry name" value="LICABCH OPERON REGULATOR-RELATED"/>
    <property type="match status" value="1"/>
</dbReference>
<dbReference type="STRING" id="118060.ATZ35_07130"/>
<evidence type="ECO:0000259" key="3">
    <source>
        <dbReference type="Pfam" id="PF05043"/>
    </source>
</evidence>
<protein>
    <recommendedName>
        <fullName evidence="3">Mga helix-turn-helix domain-containing protein</fullName>
    </recommendedName>
</protein>
<dbReference type="KEGG" id="erx:ATZ35_07130"/>
<evidence type="ECO:0000313" key="4">
    <source>
        <dbReference type="EMBL" id="ALS36939.1"/>
    </source>
</evidence>
<organism evidence="4 5">
    <name type="scientific">Enterococcus rotai</name>
    <dbReference type="NCBI Taxonomy" id="118060"/>
    <lineage>
        <taxon>Bacteria</taxon>
        <taxon>Bacillati</taxon>
        <taxon>Bacillota</taxon>
        <taxon>Bacilli</taxon>
        <taxon>Lactobacillales</taxon>
        <taxon>Enterococcaceae</taxon>
        <taxon>Enterococcus</taxon>
    </lineage>
</organism>
<keyword evidence="5" id="KW-1185">Reference proteome</keyword>
<dbReference type="RefSeq" id="WP_208930147.1">
    <property type="nucleotide sequence ID" value="NZ_CP013655.1"/>
</dbReference>